<dbReference type="STRING" id="1912795.BK816_07540"/>
<dbReference type="KEGG" id="avu:BK816_07540"/>
<keyword evidence="1" id="KW-0732">Signal</keyword>
<reference evidence="3 4" key="1">
    <citation type="submission" date="2016-10" db="EMBL/GenBank/DDBJ databases">
        <title>Actinomyces aegypiusis sp. nov., isolated from the Aegypius monachus in Qinghai Tibet Plateau China.</title>
        <authorList>
            <person name="Wang Y."/>
        </authorList>
    </citation>
    <scope>NUCLEOTIDE SEQUENCE [LARGE SCALE GENOMIC DNA]</scope>
    <source>
        <strain evidence="3 4">VUL4_3</strain>
    </source>
</reference>
<protein>
    <recommendedName>
        <fullName evidence="2">SLH domain-containing protein</fullName>
    </recommendedName>
</protein>
<feature type="chain" id="PRO_5009443835" description="SLH domain-containing protein" evidence="1">
    <location>
        <begin position="29"/>
        <end position="541"/>
    </location>
</feature>
<dbReference type="RefSeq" id="WP_071164626.1">
    <property type="nucleotide sequence ID" value="NZ_CP017812.1"/>
</dbReference>
<evidence type="ECO:0000313" key="4">
    <source>
        <dbReference type="Proteomes" id="UP000176288"/>
    </source>
</evidence>
<dbReference type="OrthoDB" id="9764271at2"/>
<dbReference type="AlphaFoldDB" id="A0A1D9MLX2"/>
<dbReference type="Pfam" id="PF00395">
    <property type="entry name" value="SLH"/>
    <property type="match status" value="2"/>
</dbReference>
<feature type="domain" description="SLH" evidence="2">
    <location>
        <begin position="410"/>
        <end position="473"/>
    </location>
</feature>
<proteinExistence type="predicted"/>
<keyword evidence="4" id="KW-1185">Reference proteome</keyword>
<feature type="signal peptide" evidence="1">
    <location>
        <begin position="1"/>
        <end position="28"/>
    </location>
</feature>
<dbReference type="InterPro" id="IPR001119">
    <property type="entry name" value="SLH_dom"/>
</dbReference>
<evidence type="ECO:0000256" key="1">
    <source>
        <dbReference type="SAM" id="SignalP"/>
    </source>
</evidence>
<dbReference type="InterPro" id="IPR051465">
    <property type="entry name" value="Cell_Envelope_Struct_Comp"/>
</dbReference>
<accession>A0A1D9MLX2</accession>
<evidence type="ECO:0000259" key="2">
    <source>
        <dbReference type="PROSITE" id="PS51272"/>
    </source>
</evidence>
<organism evidence="3 4">
    <name type="scientific">Boudabousia tangfeifanii</name>
    <dbReference type="NCBI Taxonomy" id="1912795"/>
    <lineage>
        <taxon>Bacteria</taxon>
        <taxon>Bacillati</taxon>
        <taxon>Actinomycetota</taxon>
        <taxon>Actinomycetes</taxon>
        <taxon>Actinomycetales</taxon>
        <taxon>Actinomycetaceae</taxon>
        <taxon>Boudabousia</taxon>
    </lineage>
</organism>
<dbReference type="Proteomes" id="UP000176288">
    <property type="component" value="Chromosome"/>
</dbReference>
<gene>
    <name evidence="3" type="ORF">BK816_07540</name>
</gene>
<dbReference type="EMBL" id="CP017812">
    <property type="protein sequence ID" value="AOZ73163.1"/>
    <property type="molecule type" value="Genomic_DNA"/>
</dbReference>
<sequence length="541" mass="60968">MITKRKLTALAALTLVGATIQPVSMAQAANDWNDQCTKARLAFEQWETFAAGGVHTTYNWLLTSDPIPRPKLKKAVQVSVAEGIYCPIAYGDEEELNMKWDRVTSYTHGLAHVFKHNKKAITSIGFYVHGPSMKNSGDSWIVKDATCTDGKTRFTFDEQELDDPKFAHNNFGFSARFMAPRGVNKPVKCNIHLHWARPSNLVIRSAFGPKNDNHTYHFEPLDRTNNTSFDTKTAYTKGKPIKAGKYLLNTKGGKAGTLITSWNCKAQNKANKKTTNLPITKTRAGYEINLPSNSNITCTPKYRQAKPIEITRAMNVAPSPAGNLYQIAADIDANTQFAGEIKWLKDQKITTGWRLTKKWTETEKDQKTGKVTKTKHEAKVTEFRPMLNIERGAMAAFLYRLAGSPKVNVTKAPFKDIPKNHQFAKAITWMKNMNITGGWGDGTFRSNDPVNRNAMAAFLYRFSQKYPNKVSSDIIALPLPAENVHASFKDTNRDLFKRHIEWLAQTKISTGWPDKTFRPTTPIKRDAMAAFLYRLTHNRTK</sequence>
<dbReference type="PANTHER" id="PTHR43308">
    <property type="entry name" value="OUTER MEMBRANE PROTEIN ALPHA-RELATED"/>
    <property type="match status" value="1"/>
</dbReference>
<evidence type="ECO:0000313" key="3">
    <source>
        <dbReference type="EMBL" id="AOZ73163.1"/>
    </source>
</evidence>
<dbReference type="PROSITE" id="PS51272">
    <property type="entry name" value="SLH"/>
    <property type="match status" value="2"/>
</dbReference>
<name>A0A1D9MLX2_9ACTO</name>
<feature type="domain" description="SLH" evidence="2">
    <location>
        <begin position="483"/>
        <end position="541"/>
    </location>
</feature>